<feature type="compositionally biased region" description="Basic and acidic residues" evidence="1">
    <location>
        <begin position="66"/>
        <end position="89"/>
    </location>
</feature>
<keyword evidence="5" id="KW-1185">Reference proteome</keyword>
<accession>I3TQ00</accession>
<dbReference type="InterPro" id="IPR018247">
    <property type="entry name" value="EF_Hand_1_Ca_BS"/>
</dbReference>
<organism evidence="4 5">
    <name type="scientific">Tistrella mobilis (strain KA081020-065)</name>
    <dbReference type="NCBI Taxonomy" id="1110502"/>
    <lineage>
        <taxon>Bacteria</taxon>
        <taxon>Pseudomonadati</taxon>
        <taxon>Pseudomonadota</taxon>
        <taxon>Alphaproteobacteria</taxon>
        <taxon>Geminicoccales</taxon>
        <taxon>Geminicoccaceae</taxon>
        <taxon>Tistrella</taxon>
    </lineage>
</organism>
<dbReference type="EMBL" id="CP003236">
    <property type="protein sequence ID" value="AFK54838.1"/>
    <property type="molecule type" value="Genomic_DNA"/>
</dbReference>
<dbReference type="PROSITE" id="PS00018">
    <property type="entry name" value="EF_HAND_1"/>
    <property type="match status" value="2"/>
</dbReference>
<evidence type="ECO:0000256" key="2">
    <source>
        <dbReference type="SAM" id="SignalP"/>
    </source>
</evidence>
<dbReference type="PROSITE" id="PS50222">
    <property type="entry name" value="EF_HAND_2"/>
    <property type="match status" value="1"/>
</dbReference>
<feature type="domain" description="EF-hand" evidence="3">
    <location>
        <begin position="34"/>
        <end position="60"/>
    </location>
</feature>
<evidence type="ECO:0000313" key="4">
    <source>
        <dbReference type="EMBL" id="AFK54838.1"/>
    </source>
</evidence>
<sequence>MTTSIHLRLAALLSGGCLLIGTAGAAIAAEPPTFQSIDTDGNGTLSRTEWGKMVEEQMAVAEGRAAKRLAEMPEDRRTEALDRRFRSIDSDSDGSLSQAEWDARRRN</sequence>
<dbReference type="STRING" id="1110502.TMO_3000"/>
<dbReference type="HOGENOM" id="CLU_2208866_0_0_5"/>
<reference evidence="4 5" key="1">
    <citation type="journal article" date="2012" name="J. Am. Chem. Soc.">
        <title>Bacterial biosynthesis and maturation of the didemnin anti-cancer agents.</title>
        <authorList>
            <person name="Xu Y."/>
            <person name="Kersten R.D."/>
            <person name="Nam S.J."/>
            <person name="Lu L."/>
            <person name="Al-Suwailem A.M."/>
            <person name="Zheng H."/>
            <person name="Fenical W."/>
            <person name="Dorrestein P.C."/>
            <person name="Moore B.S."/>
            <person name="Qian P.Y."/>
        </authorList>
    </citation>
    <scope>NUCLEOTIDE SEQUENCE [LARGE SCALE GENOMIC DNA]</scope>
    <source>
        <strain evidence="4 5">KA081020-065</strain>
    </source>
</reference>
<protein>
    <recommendedName>
        <fullName evidence="3">EF-hand domain-containing protein</fullName>
    </recommendedName>
</protein>
<evidence type="ECO:0000313" key="5">
    <source>
        <dbReference type="Proteomes" id="UP000005258"/>
    </source>
</evidence>
<proteinExistence type="predicted"/>
<dbReference type="Proteomes" id="UP000005258">
    <property type="component" value="Chromosome"/>
</dbReference>
<name>I3TQ00_TISMK</name>
<dbReference type="RefSeq" id="WP_014746515.1">
    <property type="nucleotide sequence ID" value="NC_017956.1"/>
</dbReference>
<dbReference type="SUPFAM" id="SSF47473">
    <property type="entry name" value="EF-hand"/>
    <property type="match status" value="1"/>
</dbReference>
<dbReference type="Pfam" id="PF13499">
    <property type="entry name" value="EF-hand_7"/>
    <property type="match status" value="1"/>
</dbReference>
<gene>
    <name evidence="4" type="ordered locus">TMO_3000</name>
</gene>
<dbReference type="Gene3D" id="1.10.238.10">
    <property type="entry name" value="EF-hand"/>
    <property type="match status" value="1"/>
</dbReference>
<dbReference type="InterPro" id="IPR002048">
    <property type="entry name" value="EF_hand_dom"/>
</dbReference>
<feature type="signal peptide" evidence="2">
    <location>
        <begin position="1"/>
        <end position="28"/>
    </location>
</feature>
<dbReference type="AlphaFoldDB" id="I3TQ00"/>
<feature type="chain" id="PRO_5003680349" description="EF-hand domain-containing protein" evidence="2">
    <location>
        <begin position="29"/>
        <end position="107"/>
    </location>
</feature>
<dbReference type="GO" id="GO:0005509">
    <property type="term" value="F:calcium ion binding"/>
    <property type="evidence" value="ECO:0007669"/>
    <property type="project" value="InterPro"/>
</dbReference>
<dbReference type="KEGG" id="tmo:TMO_3000"/>
<evidence type="ECO:0000256" key="1">
    <source>
        <dbReference type="SAM" id="MobiDB-lite"/>
    </source>
</evidence>
<keyword evidence="2" id="KW-0732">Signal</keyword>
<evidence type="ECO:0000259" key="3">
    <source>
        <dbReference type="PROSITE" id="PS50222"/>
    </source>
</evidence>
<dbReference type="InterPro" id="IPR011992">
    <property type="entry name" value="EF-hand-dom_pair"/>
</dbReference>
<feature type="region of interest" description="Disordered" evidence="1">
    <location>
        <begin position="66"/>
        <end position="107"/>
    </location>
</feature>